<comment type="caution">
    <text evidence="2">The sequence shown here is derived from an EMBL/GenBank/DDBJ whole genome shotgun (WGS) entry which is preliminary data.</text>
</comment>
<evidence type="ECO:0008006" key="4">
    <source>
        <dbReference type="Google" id="ProtNLM"/>
    </source>
</evidence>
<reference evidence="2 3" key="1">
    <citation type="submission" date="2020-07" db="EMBL/GenBank/DDBJ databases">
        <title>Sequencing the genomes of 1000 actinobacteria strains.</title>
        <authorList>
            <person name="Klenk H.-P."/>
        </authorList>
    </citation>
    <scope>NUCLEOTIDE SEQUENCE [LARGE SCALE GENOMIC DNA]</scope>
    <source>
        <strain evidence="2 3">DSM 45763</strain>
    </source>
</reference>
<dbReference type="Proteomes" id="UP000576393">
    <property type="component" value="Unassembled WGS sequence"/>
</dbReference>
<dbReference type="SUPFAM" id="SSF48613">
    <property type="entry name" value="Heme oxygenase-like"/>
    <property type="match status" value="1"/>
</dbReference>
<keyword evidence="3" id="KW-1185">Reference proteome</keyword>
<evidence type="ECO:0000256" key="1">
    <source>
        <dbReference type="SAM" id="MobiDB-lite"/>
    </source>
</evidence>
<dbReference type="AlphaFoldDB" id="A0A852UUM9"/>
<sequence>MQLPAPRGPLTDFLFDRLVRPPHDLGPAPEPAGGPPIGDEDLQLALFACYELHYQGFGEVDEDWEWEPSLLAVRRTLERRFEAGLAEAVPRSPAAPPGTPARMRRALAGLVAAADGGPSLAAFLERRADLERFREFVVHRSVYHLKEADPHTWAIPRLRGPAKAALVEIQADEYGGGRPGRMHSELFRATMRGLGLDDSYGAHLDRVPAVTLATGNVISLFGLRRRHRGALLGHLAAFEMTSSVPNRRYARGLRRLGGDDAACRFYDEHVQADAVHEQIAAHDMCGAFAADRPDLAADVLYGAACALTLDRLFAEHLLGSWERGVTSLREAGPRGTAPDGNGPCGTTPDGNGSRGTGWDGNGPCGTGLAVSGR</sequence>
<evidence type="ECO:0000313" key="2">
    <source>
        <dbReference type="EMBL" id="NYF39268.1"/>
    </source>
</evidence>
<dbReference type="SMART" id="SM01236">
    <property type="entry name" value="Haem_oxygenase_2"/>
    <property type="match status" value="1"/>
</dbReference>
<feature type="region of interest" description="Disordered" evidence="1">
    <location>
        <begin position="329"/>
        <end position="373"/>
    </location>
</feature>
<evidence type="ECO:0000313" key="3">
    <source>
        <dbReference type="Proteomes" id="UP000576393"/>
    </source>
</evidence>
<protein>
    <recommendedName>
        <fullName evidence="4">Iron-containing redox enzyme</fullName>
    </recommendedName>
</protein>
<dbReference type="InterPro" id="IPR016084">
    <property type="entry name" value="Haem_Oase-like_multi-hlx"/>
</dbReference>
<dbReference type="RefSeq" id="WP_179818905.1">
    <property type="nucleotide sequence ID" value="NZ_JACCCO010000001.1"/>
</dbReference>
<dbReference type="Gene3D" id="1.20.910.10">
    <property type="entry name" value="Heme oxygenase-like"/>
    <property type="match status" value="1"/>
</dbReference>
<name>A0A852UUM9_9ACTN</name>
<accession>A0A852UUM9</accession>
<dbReference type="EMBL" id="JACCCO010000001">
    <property type="protein sequence ID" value="NYF39268.1"/>
    <property type="molecule type" value="Genomic_DNA"/>
</dbReference>
<proteinExistence type="predicted"/>
<gene>
    <name evidence="2" type="ORF">HDA43_001427</name>
</gene>
<organism evidence="2 3">
    <name type="scientific">Streptosporangium sandarakinum</name>
    <dbReference type="NCBI Taxonomy" id="1260955"/>
    <lineage>
        <taxon>Bacteria</taxon>
        <taxon>Bacillati</taxon>
        <taxon>Actinomycetota</taxon>
        <taxon>Actinomycetes</taxon>
        <taxon>Streptosporangiales</taxon>
        <taxon>Streptosporangiaceae</taxon>
        <taxon>Streptosporangium</taxon>
    </lineage>
</organism>
<feature type="compositionally biased region" description="Gly residues" evidence="1">
    <location>
        <begin position="352"/>
        <end position="365"/>
    </location>
</feature>
<dbReference type="Pfam" id="PF14518">
    <property type="entry name" value="Haem_oxygenas_2"/>
    <property type="match status" value="1"/>
</dbReference>